<protein>
    <recommendedName>
        <fullName evidence="4">Phage tail tape measure protein domain-containing protein</fullName>
    </recommendedName>
</protein>
<dbReference type="EMBL" id="CP136862">
    <property type="protein sequence ID" value="WOJ90476.1"/>
    <property type="molecule type" value="Genomic_DNA"/>
</dbReference>
<evidence type="ECO:0000313" key="2">
    <source>
        <dbReference type="EMBL" id="WOJ90476.1"/>
    </source>
</evidence>
<sequence length="656" mass="67906">MTGKMLDAKLTISADDRTASVFKDIEARVNRIATAMNSIGRVGSSVNGVSREVDKAATAVNSMERAFWQVTGEIRRAERQVGGLGRAITGLGGIARSVGSVVGGALGLDMVGEAAKGVRASANVETAKARLALAGAPAKDIAAADAASGEIMRKYPNLSHAAILDSYRELRSVVSHPDEALPLLDFVSKVKSTMEAAGGSSEHLVYAEKAAEKLGKANDPQQFKNFLEAALKGQQILGVTSDPEDMLTAARGARTEGMLLSDRFLTTTMISLNQALGAPGTGKALANFGKVVSGAGLQNNHSALLEWKALGFLKDSDFTKTKHGELKGLKPGHNIRGYKKAIRDPDKFLYEDILPEMVRQGTVDPIEQDARLQKMFPGSTAAGILSELRGNRQMFEGHAQQYERGMGAEGGKYLMQHDPTAALTASMTALENAIATQLAPLVGPFTAACARFTEFLGAYSKARDEFNKTHPHAAPWVAAGESVAEIGAGAYVGKKILEGGLRAVGLGGRTAAAGGAEVAGAGILGTLGAIATSPLALAGGMLVASTTPALAGEDERGRQLRLQATEGAKSFDALKAADVGRVSPGLLAFGVGGPGAAMPTRLEGAADINLKIEVTADTDAIVRRVEQSMSAFGALRSGTGVSMPEASPGGGSGSSR</sequence>
<dbReference type="RefSeq" id="WP_407339959.1">
    <property type="nucleotide sequence ID" value="NZ_CP136862.1"/>
</dbReference>
<gene>
    <name evidence="2" type="ORF">RZS28_04040</name>
</gene>
<feature type="region of interest" description="Disordered" evidence="1">
    <location>
        <begin position="636"/>
        <end position="656"/>
    </location>
</feature>
<reference evidence="2 3" key="1">
    <citation type="submission" date="2023-10" db="EMBL/GenBank/DDBJ databases">
        <title>Novel methanotroph of the genus Methylocapsa from a subarctic wetland.</title>
        <authorList>
            <person name="Belova S.E."/>
            <person name="Oshkin I.Y."/>
            <person name="Miroshnikov K."/>
            <person name="Dedysh S.N."/>
        </authorList>
    </citation>
    <scope>NUCLEOTIDE SEQUENCE [LARGE SCALE GENOMIC DNA]</scope>
    <source>
        <strain evidence="2 3">RX1</strain>
    </source>
</reference>
<organism evidence="2 3">
    <name type="scientific">Methylocapsa polymorpha</name>
    <dbReference type="NCBI Taxonomy" id="3080828"/>
    <lineage>
        <taxon>Bacteria</taxon>
        <taxon>Pseudomonadati</taxon>
        <taxon>Pseudomonadota</taxon>
        <taxon>Alphaproteobacteria</taxon>
        <taxon>Hyphomicrobiales</taxon>
        <taxon>Beijerinckiaceae</taxon>
        <taxon>Methylocapsa</taxon>
    </lineage>
</organism>
<name>A0ABZ0HU71_9HYPH</name>
<accession>A0ABZ0HU71</accession>
<evidence type="ECO:0000313" key="3">
    <source>
        <dbReference type="Proteomes" id="UP001626536"/>
    </source>
</evidence>
<dbReference type="Proteomes" id="UP001626536">
    <property type="component" value="Chromosome"/>
</dbReference>
<proteinExistence type="predicted"/>
<keyword evidence="3" id="KW-1185">Reference proteome</keyword>
<evidence type="ECO:0008006" key="4">
    <source>
        <dbReference type="Google" id="ProtNLM"/>
    </source>
</evidence>
<evidence type="ECO:0000256" key="1">
    <source>
        <dbReference type="SAM" id="MobiDB-lite"/>
    </source>
</evidence>